<evidence type="ECO:0000256" key="1">
    <source>
        <dbReference type="ARBA" id="ARBA00022723"/>
    </source>
</evidence>
<dbReference type="InterPro" id="IPR017907">
    <property type="entry name" value="Znf_RING_CS"/>
</dbReference>
<sequence length="335" mass="39300">MECTICFREYSSCGNNNKLINGKRTSQYEDTKVIPKILTECGHTYCSYCLGQVAQNNCIYCPLCHERNYIIKVMDLPTNFALLQAVEGWKDTIQELEKIKKETGHFCEQKDLDRSWRKLEKDLQPAALNNQDQYASGIIQQKGDLENHQYAFEEIKPKNYLFKEETISDSMPEEEEKAGCFSHAFRDDPQSILPPLKEESKDISLSSESFESQKRNRVASLLHNNESNRMSENICKFCDFNNKEGFVRCTYCRKPKSMRNREAARRIENDREIASPINMIRGSIPPSDEIRTLLDHDNRIWYCRYCCIVNKFKKICTQCRTSKEEADYRFAYFQY</sequence>
<dbReference type="PANTHER" id="PTHR47156">
    <property type="entry name" value="PROTEIN CBG20824"/>
    <property type="match status" value="1"/>
</dbReference>
<dbReference type="PROSITE" id="PS00518">
    <property type="entry name" value="ZF_RING_1"/>
    <property type="match status" value="1"/>
</dbReference>
<dbReference type="GO" id="GO:0008270">
    <property type="term" value="F:zinc ion binding"/>
    <property type="evidence" value="ECO:0007669"/>
    <property type="project" value="UniProtKB-KW"/>
</dbReference>
<evidence type="ECO:0000259" key="5">
    <source>
        <dbReference type="PROSITE" id="PS50089"/>
    </source>
</evidence>
<feature type="domain" description="RING-type" evidence="5">
    <location>
        <begin position="3"/>
        <end position="65"/>
    </location>
</feature>
<dbReference type="InterPro" id="IPR018957">
    <property type="entry name" value="Znf_C3HC4_RING-type"/>
</dbReference>
<keyword evidence="1" id="KW-0479">Metal-binding</keyword>
<protein>
    <recommendedName>
        <fullName evidence="5">RING-type domain-containing protein</fullName>
    </recommendedName>
</protein>
<reference evidence="6" key="1">
    <citation type="submission" date="2023-07" db="EMBL/GenBank/DDBJ databases">
        <authorList>
            <consortium name="AG Swart"/>
            <person name="Singh M."/>
            <person name="Singh A."/>
            <person name="Seah K."/>
            <person name="Emmerich C."/>
        </authorList>
    </citation>
    <scope>NUCLEOTIDE SEQUENCE</scope>
    <source>
        <strain evidence="6">DP1</strain>
    </source>
</reference>
<dbReference type="EMBL" id="CAMPGE010013919">
    <property type="protein sequence ID" value="CAI2372625.1"/>
    <property type="molecule type" value="Genomic_DNA"/>
</dbReference>
<dbReference type="AlphaFoldDB" id="A0AAD1XH90"/>
<accession>A0AAD1XH90</accession>
<organism evidence="6 7">
    <name type="scientific">Euplotes crassus</name>
    <dbReference type="NCBI Taxonomy" id="5936"/>
    <lineage>
        <taxon>Eukaryota</taxon>
        <taxon>Sar</taxon>
        <taxon>Alveolata</taxon>
        <taxon>Ciliophora</taxon>
        <taxon>Intramacronucleata</taxon>
        <taxon>Spirotrichea</taxon>
        <taxon>Hypotrichia</taxon>
        <taxon>Euplotida</taxon>
        <taxon>Euplotidae</taxon>
        <taxon>Moneuplotes</taxon>
    </lineage>
</organism>
<dbReference type="InterPro" id="IPR001841">
    <property type="entry name" value="Znf_RING"/>
</dbReference>
<evidence type="ECO:0000256" key="4">
    <source>
        <dbReference type="PROSITE-ProRule" id="PRU00175"/>
    </source>
</evidence>
<evidence type="ECO:0000256" key="2">
    <source>
        <dbReference type="ARBA" id="ARBA00022771"/>
    </source>
</evidence>
<dbReference type="Pfam" id="PF00097">
    <property type="entry name" value="zf-C3HC4"/>
    <property type="match status" value="1"/>
</dbReference>
<evidence type="ECO:0000256" key="3">
    <source>
        <dbReference type="ARBA" id="ARBA00022833"/>
    </source>
</evidence>
<dbReference type="Gene3D" id="3.30.40.10">
    <property type="entry name" value="Zinc/RING finger domain, C3HC4 (zinc finger)"/>
    <property type="match status" value="1"/>
</dbReference>
<dbReference type="InterPro" id="IPR052667">
    <property type="entry name" value="E3_ubiquitin-ligase_RING"/>
</dbReference>
<keyword evidence="7" id="KW-1185">Reference proteome</keyword>
<evidence type="ECO:0000313" key="7">
    <source>
        <dbReference type="Proteomes" id="UP001295684"/>
    </source>
</evidence>
<dbReference type="SMART" id="SM00184">
    <property type="entry name" value="RING"/>
    <property type="match status" value="1"/>
</dbReference>
<comment type="caution">
    <text evidence="6">The sequence shown here is derived from an EMBL/GenBank/DDBJ whole genome shotgun (WGS) entry which is preliminary data.</text>
</comment>
<evidence type="ECO:0000313" key="6">
    <source>
        <dbReference type="EMBL" id="CAI2372625.1"/>
    </source>
</evidence>
<dbReference type="PROSITE" id="PS50089">
    <property type="entry name" value="ZF_RING_2"/>
    <property type="match status" value="1"/>
</dbReference>
<proteinExistence type="predicted"/>
<dbReference type="Proteomes" id="UP001295684">
    <property type="component" value="Unassembled WGS sequence"/>
</dbReference>
<dbReference type="InterPro" id="IPR013083">
    <property type="entry name" value="Znf_RING/FYVE/PHD"/>
</dbReference>
<keyword evidence="3" id="KW-0862">Zinc</keyword>
<dbReference type="PANTHER" id="PTHR47156:SF7">
    <property type="entry name" value="RING-TYPE DOMAIN-CONTAINING PROTEIN"/>
    <property type="match status" value="1"/>
</dbReference>
<name>A0AAD1XH90_EUPCR</name>
<dbReference type="SUPFAM" id="SSF57850">
    <property type="entry name" value="RING/U-box"/>
    <property type="match status" value="1"/>
</dbReference>
<gene>
    <name evidence="6" type="ORF">ECRASSUSDP1_LOCUS13956</name>
</gene>
<keyword evidence="2 4" id="KW-0863">Zinc-finger</keyword>